<evidence type="ECO:0000313" key="3">
    <source>
        <dbReference type="EMBL" id="MBB4444302.1"/>
    </source>
</evidence>
<protein>
    <submittedName>
        <fullName evidence="3">Uncharacterized protein</fullName>
    </submittedName>
</protein>
<sequence>MMRDCCAANQFDGACEDGKCKSYTARAAEITQAERTVMAKQTAFPFLAVFTFGFSISVAVFGALTLDDHFKREALINQENVHVVQR</sequence>
<evidence type="ECO:0000313" key="2">
    <source>
        <dbReference type="EMBL" id="MBB4347992.1"/>
    </source>
</evidence>
<dbReference type="AlphaFoldDB" id="A0A7W6UW70"/>
<dbReference type="Proteomes" id="UP000576087">
    <property type="component" value="Unassembled WGS sequence"/>
</dbReference>
<organism evidence="3 5">
    <name type="scientific">Aliirhizobium cellulosilyticum</name>
    <dbReference type="NCBI Taxonomy" id="393664"/>
    <lineage>
        <taxon>Bacteria</taxon>
        <taxon>Pseudomonadati</taxon>
        <taxon>Pseudomonadota</taxon>
        <taxon>Alphaproteobacteria</taxon>
        <taxon>Hyphomicrobiales</taxon>
        <taxon>Rhizobiaceae</taxon>
        <taxon>Aliirhizobium</taxon>
    </lineage>
</organism>
<keyword evidence="1" id="KW-0472">Membrane</keyword>
<proteinExistence type="predicted"/>
<evidence type="ECO:0000256" key="1">
    <source>
        <dbReference type="SAM" id="Phobius"/>
    </source>
</evidence>
<keyword evidence="1" id="KW-1133">Transmembrane helix</keyword>
<dbReference type="EMBL" id="JACIHM010000001">
    <property type="protein sequence ID" value="MBB4444302.1"/>
    <property type="molecule type" value="Genomic_DNA"/>
</dbReference>
<keyword evidence="1" id="KW-0812">Transmembrane</keyword>
<reference evidence="4 5" key="1">
    <citation type="submission" date="2020-08" db="EMBL/GenBank/DDBJ databases">
        <title>Genomic Encyclopedia of Type Strains, Phase IV (KMG-V): Genome sequencing to study the core and pangenomes of soil and plant-associated prokaryotes.</title>
        <authorList>
            <person name="Whitman W."/>
        </authorList>
    </citation>
    <scope>NUCLEOTIDE SEQUENCE [LARGE SCALE GENOMIC DNA]</scope>
    <source>
        <strain evidence="2 4">SEMIA 448</strain>
        <strain evidence="3 5">SEMIA 452</strain>
    </source>
</reference>
<evidence type="ECO:0000313" key="5">
    <source>
        <dbReference type="Proteomes" id="UP000576087"/>
    </source>
</evidence>
<dbReference type="Proteomes" id="UP000520770">
    <property type="component" value="Unassembled WGS sequence"/>
</dbReference>
<evidence type="ECO:0000313" key="4">
    <source>
        <dbReference type="Proteomes" id="UP000520770"/>
    </source>
</evidence>
<feature type="transmembrane region" description="Helical" evidence="1">
    <location>
        <begin position="43"/>
        <end position="66"/>
    </location>
</feature>
<gene>
    <name evidence="2" type="ORF">GGE33_001700</name>
    <name evidence="3" type="ORF">GGE35_000084</name>
</gene>
<dbReference type="EMBL" id="JACIGW010000001">
    <property type="protein sequence ID" value="MBB4347992.1"/>
    <property type="molecule type" value="Genomic_DNA"/>
</dbReference>
<name>A0A7W6UW70_9HYPH</name>
<accession>A0A7W6UW70</accession>
<comment type="caution">
    <text evidence="3">The sequence shown here is derived from an EMBL/GenBank/DDBJ whole genome shotgun (WGS) entry which is preliminary data.</text>
</comment>
<dbReference type="RefSeq" id="WP_183833718.1">
    <property type="nucleotide sequence ID" value="NZ_JACIGW010000001.1"/>
</dbReference>